<feature type="compositionally biased region" description="Polar residues" evidence="1">
    <location>
        <begin position="847"/>
        <end position="856"/>
    </location>
</feature>
<accession>A0A9P7Z769</accession>
<dbReference type="OrthoDB" id="5300331at2759"/>
<feature type="compositionally biased region" description="Low complexity" evidence="1">
    <location>
        <begin position="794"/>
        <end position="811"/>
    </location>
</feature>
<evidence type="ECO:0000256" key="1">
    <source>
        <dbReference type="SAM" id="MobiDB-lite"/>
    </source>
</evidence>
<dbReference type="PANTHER" id="PTHR39601">
    <property type="entry name" value="CHORIOGENIN HMINOR"/>
    <property type="match status" value="1"/>
</dbReference>
<keyword evidence="4" id="KW-1185">Reference proteome</keyword>
<dbReference type="Pfam" id="PF26013">
    <property type="entry name" value="DUF8004"/>
    <property type="match status" value="1"/>
</dbReference>
<dbReference type="AlphaFoldDB" id="A0A9P7Z769"/>
<evidence type="ECO:0000313" key="3">
    <source>
        <dbReference type="EMBL" id="KAG9246829.1"/>
    </source>
</evidence>
<organism evidence="3 4">
    <name type="scientific">Calycina marina</name>
    <dbReference type="NCBI Taxonomy" id="1763456"/>
    <lineage>
        <taxon>Eukaryota</taxon>
        <taxon>Fungi</taxon>
        <taxon>Dikarya</taxon>
        <taxon>Ascomycota</taxon>
        <taxon>Pezizomycotina</taxon>
        <taxon>Leotiomycetes</taxon>
        <taxon>Helotiales</taxon>
        <taxon>Pezizellaceae</taxon>
        <taxon>Calycina</taxon>
    </lineage>
</organism>
<dbReference type="Proteomes" id="UP000887226">
    <property type="component" value="Unassembled WGS sequence"/>
</dbReference>
<protein>
    <recommendedName>
        <fullName evidence="2">DUF8004 domain-containing protein</fullName>
    </recommendedName>
</protein>
<feature type="region of interest" description="Disordered" evidence="1">
    <location>
        <begin position="730"/>
        <end position="889"/>
    </location>
</feature>
<reference evidence="3" key="1">
    <citation type="journal article" date="2021" name="IMA Fungus">
        <title>Genomic characterization of three marine fungi, including Emericellopsis atlantica sp. nov. with signatures of a generalist lifestyle and marine biomass degradation.</title>
        <authorList>
            <person name="Hagestad O.C."/>
            <person name="Hou L."/>
            <person name="Andersen J.H."/>
            <person name="Hansen E.H."/>
            <person name="Altermark B."/>
            <person name="Li C."/>
            <person name="Kuhnert E."/>
            <person name="Cox R.J."/>
            <person name="Crous P.W."/>
            <person name="Spatafora J.W."/>
            <person name="Lail K."/>
            <person name="Amirebrahimi M."/>
            <person name="Lipzen A."/>
            <person name="Pangilinan J."/>
            <person name="Andreopoulos W."/>
            <person name="Hayes R.D."/>
            <person name="Ng V."/>
            <person name="Grigoriev I.V."/>
            <person name="Jackson S.A."/>
            <person name="Sutton T.D.S."/>
            <person name="Dobson A.D.W."/>
            <person name="Rama T."/>
        </authorList>
    </citation>
    <scope>NUCLEOTIDE SEQUENCE</scope>
    <source>
        <strain evidence="3">TRa3180A</strain>
    </source>
</reference>
<proteinExistence type="predicted"/>
<dbReference type="PANTHER" id="PTHR39601:SF1">
    <property type="entry name" value="CHORIOGENIN HMINOR"/>
    <property type="match status" value="1"/>
</dbReference>
<feature type="compositionally biased region" description="Acidic residues" evidence="1">
    <location>
        <begin position="69"/>
        <end position="83"/>
    </location>
</feature>
<feature type="compositionally biased region" description="Basic and acidic residues" evidence="1">
    <location>
        <begin position="121"/>
        <end position="130"/>
    </location>
</feature>
<feature type="domain" description="DUF8004" evidence="2">
    <location>
        <begin position="319"/>
        <end position="411"/>
    </location>
</feature>
<sequence>MAHHIEEYVKRFGDWATQSISTASKLLFAKSRAETINIRAQITNSSQTNAGFHEDRLMQSPDETRPIQDQDDDDNKNEEDDDAQQTSFKVTGKLRKLHKGASGMFGGKRQDASGPDSKGTSGEEMRREDGQGQSVQAWIEQPEGLVEHSLQYLFTDTDALVWGNDANLYVFASSKDSQRGPIFMVPRTIFENSAQLSKTVYLDEFDLRNVHYHSSLDDPSCQACDLVASQPTHQSTVEVLRLNFPLKLSDDALRNPSPADIFALVNFTNLIAFLTTQPLINISELSTRFQAFVGISQLLMEHGFNCPDGTSYGAHATECFKAYLNDTMLEEVRESNHNIVQGLILGERMRSEKMYTEAFAHAAGNYDEIKKTHQRLKILVSQQTWTKLERASMEMKRNLHGVTRHIEGFNFPSIFSGIAASTSNTEYRNIRFDTWRASFEILRKKTNEYYKDLYSKDAVRYPFRTRIGLLQLYNDMRSVYDLLVDREQPTTRSSNPDKFKIPIDGDVTAKVLRILLDEYDRSSPPVRPAIPYDLPLLPTIATVMPGYHRYRETEQVTASRRALKEHEQQLVLTKSYNQASLTIKTPFAEMFMQLESSQSKQSAQTLSDRRIGYWIFLYAVIQTLPLVVINAVGIREAAETKYFLCAPAGSMPWVDGTSDRVMFAVRNSSNMVQLPASVVQNGIEGIYSRSHCWADTKDWSMMDDNVGKFTIEGLDTATGAVSALSPLQPPRSVFRVDSGRPSSSGTHRVPTPSVRAVPSSTDGARQLGREEEKLERQNRRSVAKSLTPVTGPCSTSGHPTSQSSSRRTSSSLDPPELTLATSRPGSQDEFPMQYHQRGDVSGYTERGISNQSSPVTTPELEGTMRFPDDEDGEIAPRPKGGPKTFDEILGTTGSVTCKKQKKKKSFFQKS</sequence>
<feature type="compositionally biased region" description="Basic and acidic residues" evidence="1">
    <location>
        <begin position="52"/>
        <end position="68"/>
    </location>
</feature>
<comment type="caution">
    <text evidence="3">The sequence shown here is derived from an EMBL/GenBank/DDBJ whole genome shotgun (WGS) entry which is preliminary data.</text>
</comment>
<evidence type="ECO:0000259" key="2">
    <source>
        <dbReference type="Pfam" id="PF26013"/>
    </source>
</evidence>
<dbReference type="InterPro" id="IPR058317">
    <property type="entry name" value="DUF8004"/>
</dbReference>
<feature type="compositionally biased region" description="Basic and acidic residues" evidence="1">
    <location>
        <begin position="767"/>
        <end position="778"/>
    </location>
</feature>
<evidence type="ECO:0000313" key="4">
    <source>
        <dbReference type="Proteomes" id="UP000887226"/>
    </source>
</evidence>
<name>A0A9P7Z769_9HELO</name>
<dbReference type="EMBL" id="MU253791">
    <property type="protein sequence ID" value="KAG9246829.1"/>
    <property type="molecule type" value="Genomic_DNA"/>
</dbReference>
<gene>
    <name evidence="3" type="ORF">BJ878DRAFT_539909</name>
</gene>
<feature type="region of interest" description="Disordered" evidence="1">
    <location>
        <begin position="46"/>
        <end position="134"/>
    </location>
</feature>